<evidence type="ECO:0000313" key="2">
    <source>
        <dbReference type="Proteomes" id="UP000726170"/>
    </source>
</evidence>
<reference evidence="1 2" key="1">
    <citation type="submission" date="2021-06" db="EMBL/GenBank/DDBJ databases">
        <authorList>
            <person name="Sun Q."/>
            <person name="Li D."/>
        </authorList>
    </citation>
    <scope>NUCLEOTIDE SEQUENCE [LARGE SCALE GENOMIC DNA]</scope>
    <source>
        <strain evidence="1 2">MSJ-11</strain>
    </source>
</reference>
<sequence>MILNELLEKINQEMFDEIDCDSILDLRDCEVFDSNWINLYSQIEQLKLTKEYSEESKRFSDEYRKKAFLQVYNLSQNSDLAACISDDFGLIFDSMQLGVTTSWLDKLIQSYRSSKIPYGNL</sequence>
<comment type="caution">
    <text evidence="1">The sequence shown here is derived from an EMBL/GenBank/DDBJ whole genome shotgun (WGS) entry which is preliminary data.</text>
</comment>
<accession>A0ABS6EG87</accession>
<protein>
    <recommendedName>
        <fullName evidence="3">CdiI immunity protein domain-containing protein</fullName>
    </recommendedName>
</protein>
<gene>
    <name evidence="1" type="ORF">KQI86_07815</name>
</gene>
<dbReference type="Proteomes" id="UP000726170">
    <property type="component" value="Unassembled WGS sequence"/>
</dbReference>
<proteinExistence type="predicted"/>
<dbReference type="RefSeq" id="WP_216438722.1">
    <property type="nucleotide sequence ID" value="NZ_JAHLQF010000002.1"/>
</dbReference>
<dbReference type="EMBL" id="JAHLQF010000002">
    <property type="protein sequence ID" value="MBU5484234.1"/>
    <property type="molecule type" value="Genomic_DNA"/>
</dbReference>
<evidence type="ECO:0008006" key="3">
    <source>
        <dbReference type="Google" id="ProtNLM"/>
    </source>
</evidence>
<evidence type="ECO:0000313" key="1">
    <source>
        <dbReference type="EMBL" id="MBU5484234.1"/>
    </source>
</evidence>
<organism evidence="1 2">
    <name type="scientific">Clostridium mobile</name>
    <dbReference type="NCBI Taxonomy" id="2841512"/>
    <lineage>
        <taxon>Bacteria</taxon>
        <taxon>Bacillati</taxon>
        <taxon>Bacillota</taxon>
        <taxon>Clostridia</taxon>
        <taxon>Eubacteriales</taxon>
        <taxon>Clostridiaceae</taxon>
        <taxon>Clostridium</taxon>
    </lineage>
</organism>
<name>A0ABS6EG87_9CLOT</name>
<keyword evidence="2" id="KW-1185">Reference proteome</keyword>